<accession>A0AAJ2DNN0</accession>
<evidence type="ECO:0000256" key="3">
    <source>
        <dbReference type="RuleBase" id="RU003476"/>
    </source>
</evidence>
<dbReference type="InterPro" id="IPR020084">
    <property type="entry name" value="NUDIX_hydrolase_CS"/>
</dbReference>
<evidence type="ECO:0000259" key="4">
    <source>
        <dbReference type="PROSITE" id="PS51462"/>
    </source>
</evidence>
<proteinExistence type="inferred from homology"/>
<sequence length="159" mass="18270">MGYIMDLRNLVGSRPLIMVGACVLVIDHEQRVLLQLRKDNGCWGLIGGSMELGETLEQVAHRELFEETGLTAENLKLIHTYSGEAFYYQYPHGDEVYNVVTAFECKEYNGHLSHDKNEATDLQFFSLYDLPKNISPPDRPVLEDYKLKYSYHHSLQSNL</sequence>
<dbReference type="KEGG" id="bmyc:DJ92_3688"/>
<dbReference type="RefSeq" id="WP_006093851.1">
    <property type="nucleotide sequence ID" value="NZ_CP007626.1"/>
</dbReference>
<dbReference type="GO" id="GO:0016787">
    <property type="term" value="F:hydrolase activity"/>
    <property type="evidence" value="ECO:0007669"/>
    <property type="project" value="UniProtKB-KW"/>
</dbReference>
<dbReference type="PROSITE" id="PS00893">
    <property type="entry name" value="NUDIX_BOX"/>
    <property type="match status" value="1"/>
</dbReference>
<feature type="domain" description="Nudix hydrolase" evidence="4">
    <location>
        <begin position="15"/>
        <end position="147"/>
    </location>
</feature>
<reference evidence="5" key="1">
    <citation type="submission" date="2019-07" db="EMBL/GenBank/DDBJ databases">
        <title>Phylogenomic Reclassification of ATCC Bacillus Strains and Various Taxa within the Genus Bacillus.</title>
        <authorList>
            <person name="Riojas M.A."/>
            <person name="Frank A.M."/>
            <person name="Fenn S.L."/>
            <person name="King S.P."/>
            <person name="Brower S.M."/>
            <person name="Hazbon M.H."/>
        </authorList>
    </citation>
    <scope>NUCLEOTIDE SEQUENCE</scope>
    <source>
        <strain evidence="5">NR-12239</strain>
    </source>
</reference>
<name>A0AAJ2DNN0_9BACI</name>
<dbReference type="GeneID" id="34217641"/>
<keyword evidence="2 3" id="KW-0378">Hydrolase</keyword>
<evidence type="ECO:0000313" key="5">
    <source>
        <dbReference type="EMBL" id="MDR4328886.1"/>
    </source>
</evidence>
<comment type="similarity">
    <text evidence="3">Belongs to the Nudix hydrolase family.</text>
</comment>
<dbReference type="PANTHER" id="PTHR43046:SF2">
    <property type="entry name" value="8-OXO-DGTP DIPHOSPHATASE-RELATED"/>
    <property type="match status" value="1"/>
</dbReference>
<evidence type="ECO:0000256" key="1">
    <source>
        <dbReference type="ARBA" id="ARBA00001946"/>
    </source>
</evidence>
<dbReference type="EMBL" id="VLYX01000042">
    <property type="protein sequence ID" value="MDR4328886.1"/>
    <property type="molecule type" value="Genomic_DNA"/>
</dbReference>
<dbReference type="Proteomes" id="UP001248134">
    <property type="component" value="Unassembled WGS sequence"/>
</dbReference>
<dbReference type="CDD" id="cd04677">
    <property type="entry name" value="NUDIX_Hydrolase"/>
    <property type="match status" value="1"/>
</dbReference>
<comment type="caution">
    <text evidence="5">The sequence shown here is derived from an EMBL/GenBank/DDBJ whole genome shotgun (WGS) entry which is preliminary data.</text>
</comment>
<gene>
    <name evidence="5" type="ORF">FOS08_24215</name>
</gene>
<comment type="cofactor">
    <cofactor evidence="1">
        <name>Mg(2+)</name>
        <dbReference type="ChEBI" id="CHEBI:18420"/>
    </cofactor>
</comment>
<dbReference type="Pfam" id="PF00293">
    <property type="entry name" value="NUDIX"/>
    <property type="match status" value="1"/>
</dbReference>
<organism evidence="5 6">
    <name type="scientific">Bacillus pseudomycoides</name>
    <dbReference type="NCBI Taxonomy" id="64104"/>
    <lineage>
        <taxon>Bacteria</taxon>
        <taxon>Bacillati</taxon>
        <taxon>Bacillota</taxon>
        <taxon>Bacilli</taxon>
        <taxon>Bacillales</taxon>
        <taxon>Bacillaceae</taxon>
        <taxon>Bacillus</taxon>
        <taxon>Bacillus cereus group</taxon>
    </lineage>
</organism>
<dbReference type="PROSITE" id="PS51462">
    <property type="entry name" value="NUDIX"/>
    <property type="match status" value="1"/>
</dbReference>
<dbReference type="SUPFAM" id="SSF55811">
    <property type="entry name" value="Nudix"/>
    <property type="match status" value="1"/>
</dbReference>
<dbReference type="AlphaFoldDB" id="A0AAJ2DNN0"/>
<dbReference type="Gene3D" id="3.90.79.10">
    <property type="entry name" value="Nucleoside Triphosphate Pyrophosphohydrolase"/>
    <property type="match status" value="1"/>
</dbReference>
<protein>
    <submittedName>
        <fullName evidence="5">NUDIX hydrolase</fullName>
    </submittedName>
</protein>
<dbReference type="InterPro" id="IPR020476">
    <property type="entry name" value="Nudix_hydrolase"/>
</dbReference>
<dbReference type="PRINTS" id="PR00502">
    <property type="entry name" value="NUDIXFAMILY"/>
</dbReference>
<dbReference type="PANTHER" id="PTHR43046">
    <property type="entry name" value="GDP-MANNOSE MANNOSYL HYDROLASE"/>
    <property type="match status" value="1"/>
</dbReference>
<dbReference type="InterPro" id="IPR015797">
    <property type="entry name" value="NUDIX_hydrolase-like_dom_sf"/>
</dbReference>
<evidence type="ECO:0000256" key="2">
    <source>
        <dbReference type="ARBA" id="ARBA00022801"/>
    </source>
</evidence>
<evidence type="ECO:0000313" key="6">
    <source>
        <dbReference type="Proteomes" id="UP001248134"/>
    </source>
</evidence>
<dbReference type="InterPro" id="IPR000086">
    <property type="entry name" value="NUDIX_hydrolase_dom"/>
</dbReference>